<dbReference type="AlphaFoldDB" id="A0AAQ3NRE2"/>
<accession>A0AAQ3NRE2</accession>
<dbReference type="PANTHER" id="PTHR48054">
    <property type="entry name" value="RECEPTOR KINASE-LIKE PROTEIN XA21"/>
    <property type="match status" value="1"/>
</dbReference>
<dbReference type="Pfam" id="PF13855">
    <property type="entry name" value="LRR_8"/>
    <property type="match status" value="1"/>
</dbReference>
<dbReference type="PANTHER" id="PTHR48054:SF82">
    <property type="entry name" value="LRR RECEPTOR-LIKE SERINE_THREONINE-PROTEIN KINASE FLS2"/>
    <property type="match status" value="1"/>
</dbReference>
<keyword evidence="2" id="KW-0433">Leucine-rich repeat</keyword>
<evidence type="ECO:0000256" key="3">
    <source>
        <dbReference type="ARBA" id="ARBA00022729"/>
    </source>
</evidence>
<name>A0AAQ3NRE2_VIGMU</name>
<evidence type="ECO:0000256" key="5">
    <source>
        <dbReference type="ARBA" id="ARBA00023136"/>
    </source>
</evidence>
<keyword evidence="4" id="KW-0677">Repeat</keyword>
<dbReference type="InterPro" id="IPR052592">
    <property type="entry name" value="LRR-RLK"/>
</dbReference>
<evidence type="ECO:0000256" key="4">
    <source>
        <dbReference type="ARBA" id="ARBA00022737"/>
    </source>
</evidence>
<dbReference type="EMBL" id="CP144697">
    <property type="protein sequence ID" value="WVZ14985.1"/>
    <property type="molecule type" value="Genomic_DNA"/>
</dbReference>
<dbReference type="GO" id="GO:0016020">
    <property type="term" value="C:membrane"/>
    <property type="evidence" value="ECO:0007669"/>
    <property type="project" value="UniProtKB-SubCell"/>
</dbReference>
<dbReference type="Proteomes" id="UP001374535">
    <property type="component" value="Chromosome 4"/>
</dbReference>
<evidence type="ECO:0000256" key="2">
    <source>
        <dbReference type="ARBA" id="ARBA00022614"/>
    </source>
</evidence>
<dbReference type="SUPFAM" id="SSF52058">
    <property type="entry name" value="L domain-like"/>
    <property type="match status" value="1"/>
</dbReference>
<keyword evidence="6" id="KW-0325">Glycoprotein</keyword>
<proteinExistence type="predicted"/>
<evidence type="ECO:0000313" key="8">
    <source>
        <dbReference type="Proteomes" id="UP001374535"/>
    </source>
</evidence>
<evidence type="ECO:0000256" key="1">
    <source>
        <dbReference type="ARBA" id="ARBA00004370"/>
    </source>
</evidence>
<dbReference type="InterPro" id="IPR001611">
    <property type="entry name" value="Leu-rich_rpt"/>
</dbReference>
<organism evidence="7 8">
    <name type="scientific">Vigna mungo</name>
    <name type="common">Black gram</name>
    <name type="synonym">Phaseolus mungo</name>
    <dbReference type="NCBI Taxonomy" id="3915"/>
    <lineage>
        <taxon>Eukaryota</taxon>
        <taxon>Viridiplantae</taxon>
        <taxon>Streptophyta</taxon>
        <taxon>Embryophyta</taxon>
        <taxon>Tracheophyta</taxon>
        <taxon>Spermatophyta</taxon>
        <taxon>Magnoliopsida</taxon>
        <taxon>eudicotyledons</taxon>
        <taxon>Gunneridae</taxon>
        <taxon>Pentapetalae</taxon>
        <taxon>rosids</taxon>
        <taxon>fabids</taxon>
        <taxon>Fabales</taxon>
        <taxon>Fabaceae</taxon>
        <taxon>Papilionoideae</taxon>
        <taxon>50 kb inversion clade</taxon>
        <taxon>NPAAA clade</taxon>
        <taxon>indigoferoid/millettioid clade</taxon>
        <taxon>Phaseoleae</taxon>
        <taxon>Vigna</taxon>
    </lineage>
</organism>
<evidence type="ECO:0000256" key="6">
    <source>
        <dbReference type="ARBA" id="ARBA00023180"/>
    </source>
</evidence>
<gene>
    <name evidence="7" type="ORF">V8G54_012551</name>
</gene>
<keyword evidence="8" id="KW-1185">Reference proteome</keyword>
<reference evidence="7 8" key="1">
    <citation type="journal article" date="2023" name="Life. Sci Alliance">
        <title>Evolutionary insights into 3D genome organization and epigenetic landscape of Vigna mungo.</title>
        <authorList>
            <person name="Junaid A."/>
            <person name="Singh B."/>
            <person name="Bhatia S."/>
        </authorList>
    </citation>
    <scope>NUCLEOTIDE SEQUENCE [LARGE SCALE GENOMIC DNA]</scope>
    <source>
        <strain evidence="7">Urdbean</strain>
    </source>
</reference>
<comment type="subcellular location">
    <subcellularLocation>
        <location evidence="1">Membrane</location>
    </subcellularLocation>
</comment>
<dbReference type="InterPro" id="IPR032675">
    <property type="entry name" value="LRR_dom_sf"/>
</dbReference>
<protein>
    <submittedName>
        <fullName evidence="7">Uncharacterized protein</fullName>
    </submittedName>
</protein>
<keyword evidence="5" id="KW-0472">Membrane</keyword>
<evidence type="ECO:0000313" key="7">
    <source>
        <dbReference type="EMBL" id="WVZ14985.1"/>
    </source>
</evidence>
<sequence>MLTILLNFLPGEFPKSLYNCSKLEYLDLSQNFFVGEIPDDIDHLAGLRFLSLGGNNFSGDIPASIGRLKELRSLQLHQCPFNGVVCVLKPHVPSYKVSIKLDPVEQIEDLLYAGIQLGRGNPRNHWKHGGIGGIGFVRKRFEWRNSQKFVHAEKSEQTIYLQEQPLWGDT</sequence>
<keyword evidence="3" id="KW-0732">Signal</keyword>
<dbReference type="Gene3D" id="3.80.10.10">
    <property type="entry name" value="Ribonuclease Inhibitor"/>
    <property type="match status" value="1"/>
</dbReference>
<dbReference type="FunFam" id="3.80.10.10:FF:000041">
    <property type="entry name" value="LRR receptor-like serine/threonine-protein kinase ERECTA"/>
    <property type="match status" value="1"/>
</dbReference>